<evidence type="ECO:0000313" key="2">
    <source>
        <dbReference type="Proteomes" id="UP000630923"/>
    </source>
</evidence>
<dbReference type="EMBL" id="BNCI01000001">
    <property type="protein sequence ID" value="GHF12375.1"/>
    <property type="molecule type" value="Genomic_DNA"/>
</dbReference>
<evidence type="ECO:0000313" key="1">
    <source>
        <dbReference type="EMBL" id="GHF12375.1"/>
    </source>
</evidence>
<sequence>MPISDEEIVETTLKLVGPDRSVAPRDIAQKLIPAEEDGKDWRSLLPRIKKLATVLAGDGQLQILRKGKPVSPAGLKGVYRIAGPDYQKVKDTANDQASDA</sequence>
<proteinExistence type="predicted"/>
<name>A0A919AK24_9PROT</name>
<reference evidence="1" key="1">
    <citation type="journal article" date="2014" name="Int. J. Syst. Evol. Microbiol.">
        <title>Complete genome sequence of Corynebacterium casei LMG S-19264T (=DSM 44701T), isolated from a smear-ripened cheese.</title>
        <authorList>
            <consortium name="US DOE Joint Genome Institute (JGI-PGF)"/>
            <person name="Walter F."/>
            <person name="Albersmeier A."/>
            <person name="Kalinowski J."/>
            <person name="Ruckert C."/>
        </authorList>
    </citation>
    <scope>NUCLEOTIDE SEQUENCE</scope>
    <source>
        <strain evidence="1">KCTC 42590</strain>
    </source>
</reference>
<comment type="caution">
    <text evidence="1">The sequence shown here is derived from an EMBL/GenBank/DDBJ whole genome shotgun (WGS) entry which is preliminary data.</text>
</comment>
<keyword evidence="2" id="KW-1185">Reference proteome</keyword>
<dbReference type="Gene3D" id="1.10.10.10">
    <property type="entry name" value="Winged helix-like DNA-binding domain superfamily/Winged helix DNA-binding domain"/>
    <property type="match status" value="1"/>
</dbReference>
<dbReference type="Proteomes" id="UP000630923">
    <property type="component" value="Unassembled WGS sequence"/>
</dbReference>
<dbReference type="Pfam" id="PF11625">
    <property type="entry name" value="DUF3253"/>
    <property type="match status" value="1"/>
</dbReference>
<dbReference type="SUPFAM" id="SSF46785">
    <property type="entry name" value="Winged helix' DNA-binding domain"/>
    <property type="match status" value="1"/>
</dbReference>
<dbReference type="InterPro" id="IPR036390">
    <property type="entry name" value="WH_DNA-bd_sf"/>
</dbReference>
<accession>A0A919AK24</accession>
<dbReference type="InterPro" id="IPR036388">
    <property type="entry name" value="WH-like_DNA-bd_sf"/>
</dbReference>
<protein>
    <recommendedName>
        <fullName evidence="3">DUF3253 domain-containing protein</fullName>
    </recommendedName>
</protein>
<dbReference type="RefSeq" id="WP_191249785.1">
    <property type="nucleotide sequence ID" value="NZ_BNCI01000001.1"/>
</dbReference>
<dbReference type="InterPro" id="IPR021660">
    <property type="entry name" value="DUF3253"/>
</dbReference>
<organism evidence="1 2">
    <name type="scientific">Kordiimonas sediminis</name>
    <dbReference type="NCBI Taxonomy" id="1735581"/>
    <lineage>
        <taxon>Bacteria</taxon>
        <taxon>Pseudomonadati</taxon>
        <taxon>Pseudomonadota</taxon>
        <taxon>Alphaproteobacteria</taxon>
        <taxon>Kordiimonadales</taxon>
        <taxon>Kordiimonadaceae</taxon>
        <taxon>Kordiimonas</taxon>
    </lineage>
</organism>
<gene>
    <name evidence="1" type="ORF">GCM10017044_02900</name>
</gene>
<dbReference type="AlphaFoldDB" id="A0A919AK24"/>
<reference evidence="1" key="2">
    <citation type="submission" date="2020-09" db="EMBL/GenBank/DDBJ databases">
        <authorList>
            <person name="Sun Q."/>
            <person name="Kim S."/>
        </authorList>
    </citation>
    <scope>NUCLEOTIDE SEQUENCE</scope>
    <source>
        <strain evidence="1">KCTC 42590</strain>
    </source>
</reference>
<evidence type="ECO:0008006" key="3">
    <source>
        <dbReference type="Google" id="ProtNLM"/>
    </source>
</evidence>